<name>A0A0A2GYX6_9FLAO</name>
<comment type="caution">
    <text evidence="1">The sequence shown here is derived from an EMBL/GenBank/DDBJ whole genome shotgun (WGS) entry which is preliminary data.</text>
</comment>
<dbReference type="Proteomes" id="UP000030140">
    <property type="component" value="Unassembled WGS sequence"/>
</dbReference>
<protein>
    <recommendedName>
        <fullName evidence="3">SnoaL-like domain-containing protein</fullName>
    </recommendedName>
</protein>
<sequence>MSMKFIENILSGEYKNILEQLSEDVVLDLQTVGTSKGKTSGIELLRKQTEYLKDEVKEVNILKVFEDKEHLVIEYDILLNNTFDLPLVAILVKDGDRFNAIRTYHSVYPITEGHIFRAAIFSKEIMLTEPQEVVKYFDAISIGSTEATMQTLSFKDDVYFREPAGWRWNHKTELGLKEHFDHFFADGGVPLKFHNYIFDKDKGTFAGEYTCDKWGSATFKAQAGISIYDINKTTGKITGIRVYDNVDMNYK</sequence>
<gene>
    <name evidence="1" type="ORF">NV36_12305</name>
</gene>
<dbReference type="KEGG" id="ddo:I597_1339"/>
<dbReference type="SUPFAM" id="SSF54427">
    <property type="entry name" value="NTF2-like"/>
    <property type="match status" value="1"/>
</dbReference>
<evidence type="ECO:0000313" key="2">
    <source>
        <dbReference type="Proteomes" id="UP000030140"/>
    </source>
</evidence>
<proteinExistence type="predicted"/>
<evidence type="ECO:0000313" key="1">
    <source>
        <dbReference type="EMBL" id="KGO07541.1"/>
    </source>
</evidence>
<dbReference type="InterPro" id="IPR032710">
    <property type="entry name" value="NTF2-like_dom_sf"/>
</dbReference>
<dbReference type="EMBL" id="JSAQ01000001">
    <property type="protein sequence ID" value="KGO07541.1"/>
    <property type="molecule type" value="Genomic_DNA"/>
</dbReference>
<dbReference type="PATRIC" id="fig|1300343.5.peg.1350"/>
<keyword evidence="2" id="KW-1185">Reference proteome</keyword>
<reference evidence="1 2" key="1">
    <citation type="submission" date="2014-10" db="EMBL/GenBank/DDBJ databases">
        <title>Draft genome sequence of the proteorhodopsin-containing marine bacterium Dokdonia donghaensis.</title>
        <authorList>
            <person name="Gomez-Consarnau L."/>
            <person name="Gonzalez J.M."/>
            <person name="Riedel T."/>
            <person name="Jaenicke S."/>
            <person name="Wagner-Doebler I."/>
            <person name="Fuhrman J.A."/>
        </authorList>
    </citation>
    <scope>NUCLEOTIDE SEQUENCE [LARGE SCALE GENOMIC DNA]</scope>
    <source>
        <strain evidence="1 2">DSW-1</strain>
    </source>
</reference>
<organism evidence="1 2">
    <name type="scientific">Dokdonia donghaensis DSW-1</name>
    <dbReference type="NCBI Taxonomy" id="1300343"/>
    <lineage>
        <taxon>Bacteria</taxon>
        <taxon>Pseudomonadati</taxon>
        <taxon>Bacteroidota</taxon>
        <taxon>Flavobacteriia</taxon>
        <taxon>Flavobacteriales</taxon>
        <taxon>Flavobacteriaceae</taxon>
        <taxon>Dokdonia</taxon>
    </lineage>
</organism>
<accession>A0A0A2GYX6</accession>
<dbReference type="AlphaFoldDB" id="A0A0A2GYX6"/>
<evidence type="ECO:0008006" key="3">
    <source>
        <dbReference type="Google" id="ProtNLM"/>
    </source>
</evidence>
<dbReference type="Gene3D" id="3.10.450.50">
    <property type="match status" value="2"/>
</dbReference>